<dbReference type="EMBL" id="SUKA01000001">
    <property type="protein sequence ID" value="TJY68671.1"/>
    <property type="molecule type" value="Genomic_DNA"/>
</dbReference>
<organism evidence="9 10">
    <name type="scientific">Sphingobacterium alkalisoli</name>
    <dbReference type="NCBI Taxonomy" id="1874115"/>
    <lineage>
        <taxon>Bacteria</taxon>
        <taxon>Pseudomonadati</taxon>
        <taxon>Bacteroidota</taxon>
        <taxon>Sphingobacteriia</taxon>
        <taxon>Sphingobacteriales</taxon>
        <taxon>Sphingobacteriaceae</taxon>
        <taxon>Sphingobacterium</taxon>
    </lineage>
</organism>
<evidence type="ECO:0000256" key="1">
    <source>
        <dbReference type="ARBA" id="ARBA00004651"/>
    </source>
</evidence>
<evidence type="ECO:0000256" key="4">
    <source>
        <dbReference type="ARBA" id="ARBA00022989"/>
    </source>
</evidence>
<feature type="domain" description="ABC3 transporter permease C-terminal" evidence="7">
    <location>
        <begin position="694"/>
        <end position="803"/>
    </location>
</feature>
<dbReference type="InterPro" id="IPR050250">
    <property type="entry name" value="Macrolide_Exporter_MacB"/>
</dbReference>
<feature type="transmembrane region" description="Helical" evidence="6">
    <location>
        <begin position="777"/>
        <end position="797"/>
    </location>
</feature>
<dbReference type="PANTHER" id="PTHR30572:SF18">
    <property type="entry name" value="ABC-TYPE MACROLIDE FAMILY EXPORT SYSTEM PERMEASE COMPONENT 2"/>
    <property type="match status" value="1"/>
</dbReference>
<dbReference type="InterPro" id="IPR003838">
    <property type="entry name" value="ABC3_permease_C"/>
</dbReference>
<feature type="domain" description="MacB-like periplasmic core" evidence="8">
    <location>
        <begin position="23"/>
        <end position="247"/>
    </location>
</feature>
<feature type="transmembrane region" description="Helical" evidence="6">
    <location>
        <begin position="743"/>
        <end position="762"/>
    </location>
</feature>
<keyword evidence="5 6" id="KW-0472">Membrane</keyword>
<dbReference type="OrthoDB" id="1451596at2"/>
<dbReference type="RefSeq" id="WP_136819639.1">
    <property type="nucleotide sequence ID" value="NZ_BMJX01000001.1"/>
</dbReference>
<evidence type="ECO:0000256" key="2">
    <source>
        <dbReference type="ARBA" id="ARBA00022475"/>
    </source>
</evidence>
<evidence type="ECO:0000256" key="5">
    <source>
        <dbReference type="ARBA" id="ARBA00023136"/>
    </source>
</evidence>
<reference evidence="9 10" key="1">
    <citation type="submission" date="2019-04" db="EMBL/GenBank/DDBJ databases">
        <title>Sphingobacterium olei sp. nov., isolated from oil-contaminated soil.</title>
        <authorList>
            <person name="Liu B."/>
        </authorList>
    </citation>
    <scope>NUCLEOTIDE SEQUENCE [LARGE SCALE GENOMIC DNA]</scope>
    <source>
        <strain evidence="9 10">Y3L14</strain>
    </source>
</reference>
<protein>
    <submittedName>
        <fullName evidence="9">FtsX-like permease family protein</fullName>
    </submittedName>
</protein>
<feature type="transmembrane region" description="Helical" evidence="6">
    <location>
        <begin position="21"/>
        <end position="41"/>
    </location>
</feature>
<dbReference type="Pfam" id="PF02687">
    <property type="entry name" value="FtsX"/>
    <property type="match status" value="2"/>
</dbReference>
<comment type="subcellular location">
    <subcellularLocation>
        <location evidence="1">Cell membrane</location>
        <topology evidence="1">Multi-pass membrane protein</topology>
    </subcellularLocation>
</comment>
<dbReference type="Pfam" id="PF12704">
    <property type="entry name" value="MacB_PCD"/>
    <property type="match status" value="2"/>
</dbReference>
<feature type="domain" description="ABC3 transporter permease C-terminal" evidence="7">
    <location>
        <begin position="310"/>
        <end position="426"/>
    </location>
</feature>
<evidence type="ECO:0000256" key="3">
    <source>
        <dbReference type="ARBA" id="ARBA00022692"/>
    </source>
</evidence>
<feature type="transmembrane region" description="Helical" evidence="6">
    <location>
        <begin position="396"/>
        <end position="421"/>
    </location>
</feature>
<keyword evidence="2" id="KW-1003">Cell membrane</keyword>
<feature type="transmembrane region" description="Helical" evidence="6">
    <location>
        <begin position="691"/>
        <end position="713"/>
    </location>
</feature>
<evidence type="ECO:0000259" key="8">
    <source>
        <dbReference type="Pfam" id="PF12704"/>
    </source>
</evidence>
<evidence type="ECO:0000259" key="7">
    <source>
        <dbReference type="Pfam" id="PF02687"/>
    </source>
</evidence>
<keyword evidence="4 6" id="KW-1133">Transmembrane helix</keyword>
<feature type="transmembrane region" description="Helical" evidence="6">
    <location>
        <begin position="359"/>
        <end position="381"/>
    </location>
</feature>
<name>A0A4U0H9X9_9SPHI</name>
<gene>
    <name evidence="9" type="ORF">FAZ19_05280</name>
</gene>
<evidence type="ECO:0000256" key="6">
    <source>
        <dbReference type="SAM" id="Phobius"/>
    </source>
</evidence>
<proteinExistence type="predicted"/>
<keyword evidence="10" id="KW-1185">Reference proteome</keyword>
<evidence type="ECO:0000313" key="9">
    <source>
        <dbReference type="EMBL" id="TJY68671.1"/>
    </source>
</evidence>
<dbReference type="AlphaFoldDB" id="A0A4U0H9X9"/>
<evidence type="ECO:0000313" key="10">
    <source>
        <dbReference type="Proteomes" id="UP000309872"/>
    </source>
</evidence>
<feature type="domain" description="MacB-like periplasmic core" evidence="8">
    <location>
        <begin position="460"/>
        <end position="619"/>
    </location>
</feature>
<keyword evidence="3 6" id="KW-0812">Transmembrane</keyword>
<feature type="transmembrane region" description="Helical" evidence="6">
    <location>
        <begin position="305"/>
        <end position="326"/>
    </location>
</feature>
<dbReference type="GO" id="GO:0005886">
    <property type="term" value="C:plasma membrane"/>
    <property type="evidence" value="ECO:0007669"/>
    <property type="project" value="UniProtKB-SubCell"/>
</dbReference>
<dbReference type="GO" id="GO:0022857">
    <property type="term" value="F:transmembrane transporter activity"/>
    <property type="evidence" value="ECO:0007669"/>
    <property type="project" value="TreeGrafter"/>
</dbReference>
<comment type="caution">
    <text evidence="9">The sequence shown here is derived from an EMBL/GenBank/DDBJ whole genome shotgun (WGS) entry which is preliminary data.</text>
</comment>
<dbReference type="Proteomes" id="UP000309872">
    <property type="component" value="Unassembled WGS sequence"/>
</dbReference>
<dbReference type="InterPro" id="IPR025857">
    <property type="entry name" value="MacB_PCD"/>
</dbReference>
<feature type="transmembrane region" description="Helical" evidence="6">
    <location>
        <begin position="442"/>
        <end position="465"/>
    </location>
</feature>
<dbReference type="PANTHER" id="PTHR30572">
    <property type="entry name" value="MEMBRANE COMPONENT OF TRANSPORTER-RELATED"/>
    <property type="match status" value="1"/>
</dbReference>
<sequence length="814" mass="90285">MIKNYIKIAWRNLRSQKLFSIIKIGGFAFGISICLLIVLFVKHELSYDKFYPDSDQIYRIVGVANRDNVILKGIAMPAPAGPTLKEEFPAIEAMGRMLSNPLFGAGSNQLSINENPENFSDNGFTYIDQSLLDIFALPVIYGSLAQALDKPNTMVITLSKAEKYFEGDPSGKIIYLNNNKDRPYTITAVIADIPSNSHLHGFNFFMTLSGIDFYPGEQQNWVASNYCTYLKLKKGTDIEPLAKQLTKSYILDHYIPAISQAGMQVNPVLSSAKLILQRLDKIHLYSSDIQDYKLETQKRGDIKTVWIFSAIAGFILIIAAINFINLSTANATRRAKEVGVRKTIGSSRKALMSQFISESLLYSLISVFLGIGISFALLSVFNNLADKTLSIPWNEWYFIPTAISVALILGLLSGIYPAVYLSSFNPISVLKGNISSRSGTSTFRNGLVVFQFVTSIVLIIGTLIINQQMNFILNKDIGFNKDQVLILHGTNTLGDQVRTFKSELANIHTVQHVAISDYLPVMMDGSKRNGNAFWQEGKRTEETGKGGQFWIVDKDYLQTFGLNLIAGRNFNSDIASDSAMVIVNEKMVKELGLKDPIGARITNGTTYTIIGVVEDFIFGSLREEGLQPLCLAIGGSNSLTSVKISSNNIDKTIMDITSIWNKFSPNQKIQYSFLDEGFAALYNDVRRTQNIFTSFAIIAIFIACLGLFGLAAYTTTQRTKEIGVRKVLGASIAAIVKLLSKDFVRLVFVAIVIASPIAWWAMNKWLEDFAYRIDIEWWPFALAGSAVVVVALLTVSWQAIRAALANPVDSLRDE</sequence>
<accession>A0A4U0H9X9</accession>